<dbReference type="Pfam" id="PF00924">
    <property type="entry name" value="MS_channel_2nd"/>
    <property type="match status" value="1"/>
</dbReference>
<reference evidence="9 10" key="1">
    <citation type="journal article" date="2011" name="Genome Biol. Evol.">
        <title>Comparative whole genome sequence analysis of the carcinogenic bacterial model pathogen Helicobacter felis.</title>
        <authorList>
            <person name="Arnold I.C."/>
            <person name="Zigova Z."/>
            <person name="Holden M."/>
            <person name="Lawley T.D."/>
            <person name="Rad R."/>
            <person name="Dougan G."/>
            <person name="Falkow S."/>
            <person name="Bentley S.D."/>
            <person name="Muller A."/>
        </authorList>
    </citation>
    <scope>NUCLEOTIDE SEQUENCE [LARGE SCALE GENOMIC DNA]</scope>
    <source>
        <strain evidence="10">ATCC 49179 / CCUG 28539 / NCTC 12436 / CS1</strain>
    </source>
</reference>
<dbReference type="OrthoDB" id="5337452at2"/>
<dbReference type="GO" id="GO:0016020">
    <property type="term" value="C:membrane"/>
    <property type="evidence" value="ECO:0007669"/>
    <property type="project" value="UniProtKB-SubCell"/>
</dbReference>
<feature type="coiled-coil region" evidence="5">
    <location>
        <begin position="19"/>
        <end position="108"/>
    </location>
</feature>
<proteinExistence type="predicted"/>
<evidence type="ECO:0000313" key="9">
    <source>
        <dbReference type="EMBL" id="CBY82457.1"/>
    </source>
</evidence>
<gene>
    <name evidence="9" type="ordered locus">Hfelis_03730</name>
</gene>
<dbReference type="eggNOG" id="COG0668">
    <property type="taxonomic scope" value="Bacteria"/>
</dbReference>
<sequence length="526" mass="60120">MRWWLLALYFGVLLGSQNASTTKETLMQLQTELTRLEKHLDTNNNIWLKKFNNVESYDQIYEEIQSIQHQLKVLKRKRGGDTLQISTLNHTLQALKHQEELLEQYKINPFKELVEKPQIGTIPFISNPLAIVTGVSFIKTIKAQYATMQRNHKLLVQALELLEQEVSVLTQLKTLQGNNNIAKKLYQEQIKKIELQGAQKLLKTSMDLYAKDIEEASANIQTQIKAQLFKLLYVMLIALASIVLAWVLKIISHKYVQSNERAYTINKAINFINANIIILIFLFAYLENVSYLVTVLGFASAGLAIAMRDLFMSVLGWFTIIVGGNVHVGDRIKVSKEGNTYVGDVLDISMLYITILEDVTLTSYMENDCRAGRIIFIPNNYIFTNLFANYSHFGMKSVWDGVTFCITFDSNHKKAMEIALNTANTHAKQYTEMTYKQLGKMRTKYSLRNTSVNPRVFMALQKDGIQISVWYQTNSYATLALKSKISSDIIQALLQEPDIWIAYSTTKFVQDMGDGFGNKDYLQEKA</sequence>
<accession>E7A921</accession>
<dbReference type="Gene3D" id="2.30.30.60">
    <property type="match status" value="1"/>
</dbReference>
<feature type="transmembrane region" description="Helical" evidence="6">
    <location>
        <begin position="268"/>
        <end position="286"/>
    </location>
</feature>
<evidence type="ECO:0000256" key="2">
    <source>
        <dbReference type="ARBA" id="ARBA00022692"/>
    </source>
</evidence>
<keyword evidence="3 6" id="KW-1133">Transmembrane helix</keyword>
<evidence type="ECO:0000256" key="5">
    <source>
        <dbReference type="SAM" id="Coils"/>
    </source>
</evidence>
<evidence type="ECO:0000256" key="6">
    <source>
        <dbReference type="SAM" id="Phobius"/>
    </source>
</evidence>
<dbReference type="STRING" id="936155.HFELIS_03730"/>
<dbReference type="AlphaFoldDB" id="E7A921"/>
<dbReference type="EMBL" id="FQ670179">
    <property type="protein sequence ID" value="CBY82457.1"/>
    <property type="molecule type" value="Genomic_DNA"/>
</dbReference>
<dbReference type="PANTHER" id="PTHR30566">
    <property type="entry name" value="YNAI-RELATED MECHANOSENSITIVE ION CHANNEL"/>
    <property type="match status" value="1"/>
</dbReference>
<feature type="signal peptide" evidence="7">
    <location>
        <begin position="1"/>
        <end position="19"/>
    </location>
</feature>
<keyword evidence="5" id="KW-0175">Coiled coil</keyword>
<dbReference type="Proteomes" id="UP000007934">
    <property type="component" value="Chromosome"/>
</dbReference>
<dbReference type="PROSITE" id="PS51126">
    <property type="entry name" value="DILUTE"/>
    <property type="match status" value="1"/>
</dbReference>
<dbReference type="InterPro" id="IPR010920">
    <property type="entry name" value="LSM_dom_sf"/>
</dbReference>
<evidence type="ECO:0000256" key="1">
    <source>
        <dbReference type="ARBA" id="ARBA00004370"/>
    </source>
</evidence>
<evidence type="ECO:0000256" key="7">
    <source>
        <dbReference type="SAM" id="SignalP"/>
    </source>
</evidence>
<name>E7A921_HELFC</name>
<keyword evidence="7" id="KW-0732">Signal</keyword>
<dbReference type="PANTHER" id="PTHR30566:SF5">
    <property type="entry name" value="MECHANOSENSITIVE ION CHANNEL PROTEIN 1, MITOCHONDRIAL-RELATED"/>
    <property type="match status" value="1"/>
</dbReference>
<dbReference type="InterPro" id="IPR006685">
    <property type="entry name" value="MscS_channel_2nd"/>
</dbReference>
<evidence type="ECO:0000256" key="3">
    <source>
        <dbReference type="ARBA" id="ARBA00022989"/>
    </source>
</evidence>
<dbReference type="HOGENOM" id="CLU_537133_0_0_7"/>
<dbReference type="GO" id="GO:0008381">
    <property type="term" value="F:mechanosensitive monoatomic ion channel activity"/>
    <property type="evidence" value="ECO:0007669"/>
    <property type="project" value="UniProtKB-ARBA"/>
</dbReference>
<comment type="subcellular location">
    <subcellularLocation>
        <location evidence="1">Membrane</location>
    </subcellularLocation>
</comment>
<evidence type="ECO:0000256" key="4">
    <source>
        <dbReference type="ARBA" id="ARBA00023136"/>
    </source>
</evidence>
<evidence type="ECO:0000313" key="10">
    <source>
        <dbReference type="Proteomes" id="UP000007934"/>
    </source>
</evidence>
<feature type="domain" description="Dilute" evidence="8">
    <location>
        <begin position="1"/>
        <end position="128"/>
    </location>
</feature>
<evidence type="ECO:0000259" key="8">
    <source>
        <dbReference type="PROSITE" id="PS51126"/>
    </source>
</evidence>
<dbReference type="SUPFAM" id="SSF50182">
    <property type="entry name" value="Sm-like ribonucleoproteins"/>
    <property type="match status" value="1"/>
</dbReference>
<feature type="chain" id="PRO_5003215407" evidence="7">
    <location>
        <begin position="20"/>
        <end position="526"/>
    </location>
</feature>
<feature type="transmembrane region" description="Helical" evidence="6">
    <location>
        <begin position="228"/>
        <end position="248"/>
    </location>
</feature>
<keyword evidence="10" id="KW-1185">Reference proteome</keyword>
<protein>
    <submittedName>
        <fullName evidence="9">Mechanosensitive ion channel membrane protein</fullName>
    </submittedName>
</protein>
<dbReference type="InterPro" id="IPR002710">
    <property type="entry name" value="Dilute_dom"/>
</dbReference>
<organism evidence="9 10">
    <name type="scientific">Helicobacter felis (strain ATCC 49179 / CCUG 28539 / NCTC 12436 / CS1)</name>
    <dbReference type="NCBI Taxonomy" id="936155"/>
    <lineage>
        <taxon>Bacteria</taxon>
        <taxon>Pseudomonadati</taxon>
        <taxon>Campylobacterota</taxon>
        <taxon>Epsilonproteobacteria</taxon>
        <taxon>Campylobacterales</taxon>
        <taxon>Helicobacteraceae</taxon>
        <taxon>Helicobacter</taxon>
    </lineage>
</organism>
<keyword evidence="4 6" id="KW-0472">Membrane</keyword>
<dbReference type="InterPro" id="IPR023408">
    <property type="entry name" value="MscS_beta-dom_sf"/>
</dbReference>
<keyword evidence="2 6" id="KW-0812">Transmembrane</keyword>
<dbReference type="GeneID" id="36134470"/>
<dbReference type="KEGG" id="hfe:HFELIS_03730"/>
<dbReference type="RefSeq" id="WP_013468828.1">
    <property type="nucleotide sequence ID" value="NC_014810.2"/>
</dbReference>